<feature type="signal peptide" evidence="4">
    <location>
        <begin position="1"/>
        <end position="19"/>
    </location>
</feature>
<dbReference type="SUPFAM" id="SSF52743">
    <property type="entry name" value="Subtilisin-like"/>
    <property type="match status" value="1"/>
</dbReference>
<accession>A0ABR1G895</accession>
<feature type="region of interest" description="Disordered" evidence="3">
    <location>
        <begin position="48"/>
        <end position="85"/>
    </location>
</feature>
<keyword evidence="4" id="KW-0732">Signal</keyword>
<comment type="catalytic activity">
    <reaction evidence="1">
        <text>Hydrolysis of proteins with broad specificity for peptide bonds, and a preference for a large uncharged residue in P1. Hydrolyzes peptide amides.</text>
        <dbReference type="EC" id="3.4.21.62"/>
    </reaction>
</comment>
<dbReference type="EMBL" id="JBBJCI010000078">
    <property type="protein sequence ID" value="KAK7249486.1"/>
    <property type="molecule type" value="Genomic_DNA"/>
</dbReference>
<feature type="domain" description="Peptidase S8/S53" evidence="5">
    <location>
        <begin position="179"/>
        <end position="319"/>
    </location>
</feature>
<evidence type="ECO:0000256" key="3">
    <source>
        <dbReference type="SAM" id="MobiDB-lite"/>
    </source>
</evidence>
<proteinExistence type="predicted"/>
<comment type="caution">
    <text evidence="6">The sequence shown here is derived from an EMBL/GenBank/DDBJ whole genome shotgun (WGS) entry which is preliminary data.</text>
</comment>
<feature type="compositionally biased region" description="Basic residues" evidence="3">
    <location>
        <begin position="48"/>
        <end position="75"/>
    </location>
</feature>
<dbReference type="Proteomes" id="UP001363151">
    <property type="component" value="Unassembled WGS sequence"/>
</dbReference>
<gene>
    <name evidence="6" type="ORF">SO694_00049241</name>
</gene>
<dbReference type="Gene3D" id="3.40.50.200">
    <property type="entry name" value="Peptidase S8/S53 domain"/>
    <property type="match status" value="1"/>
</dbReference>
<evidence type="ECO:0000259" key="5">
    <source>
        <dbReference type="Pfam" id="PF00082"/>
    </source>
</evidence>
<sequence>MRTLLVALAAVASARLNGASRIRRLTDELDMAYLSECKKGGCKWKKDKCKESKKKKESKKNKESKKKKEAKTRKSRPADPEAKALADSQSVYDALRRFLDSDAHDGVVVVEPELDYATSFTPDDLSGPQSHYDAINLRDAWDLTTGDPNLNIWTNPGEICGNGVDDDFNGYAGDCHGYNHADDTGTDLMGDHWHGTHCGGTIAADSNNGVGVAGVAGGDGSKDSGVKLMVSISSNSWGYTNPGVFSSPCSTPSTTTTRRAASSPSPGNQNSESAYYPGYYEGAVAVAAVKNSGVRADFSNYGDWIEIAAPGVSVYSTLTGSTYGYAVRAQCPEHKTYKSCEPERGPTRACEWVENCGDDDWGWHDDDDDDAYSYSYTPDDDLDDTWRPDDDWSYEWDDDWWKWRRDRRR</sequence>
<evidence type="ECO:0000256" key="2">
    <source>
        <dbReference type="ARBA" id="ARBA00023619"/>
    </source>
</evidence>
<organism evidence="6 7">
    <name type="scientific">Aureococcus anophagefferens</name>
    <name type="common">Harmful bloom alga</name>
    <dbReference type="NCBI Taxonomy" id="44056"/>
    <lineage>
        <taxon>Eukaryota</taxon>
        <taxon>Sar</taxon>
        <taxon>Stramenopiles</taxon>
        <taxon>Ochrophyta</taxon>
        <taxon>Pelagophyceae</taxon>
        <taxon>Pelagomonadales</taxon>
        <taxon>Pelagomonadaceae</taxon>
        <taxon>Aureococcus</taxon>
    </lineage>
</organism>
<dbReference type="InterPro" id="IPR036852">
    <property type="entry name" value="Peptidase_S8/S53_dom_sf"/>
</dbReference>
<evidence type="ECO:0000256" key="4">
    <source>
        <dbReference type="SAM" id="SignalP"/>
    </source>
</evidence>
<evidence type="ECO:0000313" key="6">
    <source>
        <dbReference type="EMBL" id="KAK7249486.1"/>
    </source>
</evidence>
<feature type="region of interest" description="Disordered" evidence="3">
    <location>
        <begin position="248"/>
        <end position="271"/>
    </location>
</feature>
<name>A0ABR1G895_AURAN</name>
<dbReference type="InterPro" id="IPR022398">
    <property type="entry name" value="Peptidase_S8_His-AS"/>
</dbReference>
<feature type="chain" id="PRO_5045358069" description="subtilisin" evidence="4">
    <location>
        <begin position="20"/>
        <end position="409"/>
    </location>
</feature>
<reference evidence="6 7" key="1">
    <citation type="submission" date="2024-03" db="EMBL/GenBank/DDBJ databases">
        <title>Aureococcus anophagefferens CCMP1851 and Kratosvirus quantuckense: Draft genome of a second virus-susceptible host strain in the model system.</title>
        <authorList>
            <person name="Chase E."/>
            <person name="Truchon A.R."/>
            <person name="Schepens W."/>
            <person name="Wilhelm S.W."/>
        </authorList>
    </citation>
    <scope>NUCLEOTIDE SEQUENCE [LARGE SCALE GENOMIC DNA]</scope>
    <source>
        <strain evidence="6 7">CCMP1851</strain>
    </source>
</reference>
<evidence type="ECO:0000256" key="1">
    <source>
        <dbReference type="ARBA" id="ARBA00023529"/>
    </source>
</evidence>
<dbReference type="Pfam" id="PF00082">
    <property type="entry name" value="Peptidase_S8"/>
    <property type="match status" value="1"/>
</dbReference>
<keyword evidence="7" id="KW-1185">Reference proteome</keyword>
<dbReference type="PROSITE" id="PS00137">
    <property type="entry name" value="SUBTILASE_HIS"/>
    <property type="match status" value="1"/>
</dbReference>
<feature type="compositionally biased region" description="Low complexity" evidence="3">
    <location>
        <begin position="248"/>
        <end position="266"/>
    </location>
</feature>
<protein>
    <recommendedName>
        <fullName evidence="2">subtilisin</fullName>
        <ecNumber evidence="2">3.4.21.62</ecNumber>
    </recommendedName>
</protein>
<dbReference type="InterPro" id="IPR000209">
    <property type="entry name" value="Peptidase_S8/S53_dom"/>
</dbReference>
<dbReference type="EC" id="3.4.21.62" evidence="2"/>
<evidence type="ECO:0000313" key="7">
    <source>
        <dbReference type="Proteomes" id="UP001363151"/>
    </source>
</evidence>